<keyword evidence="10" id="KW-1185">Reference proteome</keyword>
<sequence>MENKHLKLLSVLCFLLFTTLANAQQKYELTVEEAIELAFKNVMQLKNAQADYRIQEAKNKEIFGQALPQVTGDATAQHYLKVPQFLFPNATDNRIYTILKEEGVSGSGGPITKVPEVTYAQVSFQQPWNLTLGATVTQLLFQPDVFVGLQARETALNFSAAQIEQVKVDIKDSAYKRYYAIIIAEKQLHFLNEGVKRLEKLYNDDSIMYKNGFAEKLDLDKVQVQLTNLKTQQNWTATAIRMAYASLKFVLGVSQKDTLVLKNDLTLANVKEGILDESFKYEDRPEIQTLNYAKRLQELDLKRYRLRYFPTVTLLGNYGVTGMGPKFYTDPSTIWLKSSYVGLNVNLPIFDGTQRRYRIQQSQLNVEKAENTINSVKQAIDFEQVFTKESMKNALVNLDLQEHNMQLAERVYNATKIKFEQGVGSSFEVLQADTDYQTAQSNFFTALYNATLARISYLKSLGKL</sequence>
<accession>A0A9X2XTJ8</accession>
<evidence type="ECO:0000313" key="9">
    <source>
        <dbReference type="EMBL" id="MCU7548756.1"/>
    </source>
</evidence>
<dbReference type="PANTHER" id="PTHR30026:SF20">
    <property type="entry name" value="OUTER MEMBRANE PROTEIN TOLC"/>
    <property type="match status" value="1"/>
</dbReference>
<reference evidence="9" key="1">
    <citation type="submission" date="2022-09" db="EMBL/GenBank/DDBJ databases">
        <authorList>
            <person name="Yuan C."/>
            <person name="Ke Z."/>
        </authorList>
    </citation>
    <scope>NUCLEOTIDE SEQUENCE</scope>
    <source>
        <strain evidence="9">LB-8</strain>
    </source>
</reference>
<evidence type="ECO:0000256" key="6">
    <source>
        <dbReference type="ARBA" id="ARBA00023136"/>
    </source>
</evidence>
<dbReference type="Gene3D" id="1.20.1600.10">
    <property type="entry name" value="Outer membrane efflux proteins (OEP)"/>
    <property type="match status" value="1"/>
</dbReference>
<keyword evidence="7" id="KW-0998">Cell outer membrane</keyword>
<keyword evidence="4" id="KW-1134">Transmembrane beta strand</keyword>
<name>A0A9X2XTJ8_9BACT</name>
<dbReference type="Pfam" id="PF02321">
    <property type="entry name" value="OEP"/>
    <property type="match status" value="1"/>
</dbReference>
<dbReference type="GO" id="GO:1990281">
    <property type="term" value="C:efflux pump complex"/>
    <property type="evidence" value="ECO:0007669"/>
    <property type="project" value="TreeGrafter"/>
</dbReference>
<evidence type="ECO:0000256" key="8">
    <source>
        <dbReference type="SAM" id="SignalP"/>
    </source>
</evidence>
<dbReference type="SUPFAM" id="SSF56954">
    <property type="entry name" value="Outer membrane efflux proteins (OEP)"/>
    <property type="match status" value="1"/>
</dbReference>
<dbReference type="GO" id="GO:0015562">
    <property type="term" value="F:efflux transmembrane transporter activity"/>
    <property type="evidence" value="ECO:0007669"/>
    <property type="project" value="InterPro"/>
</dbReference>
<protein>
    <submittedName>
        <fullName evidence="9">TolC family protein</fullName>
    </submittedName>
</protein>
<evidence type="ECO:0000256" key="3">
    <source>
        <dbReference type="ARBA" id="ARBA00022448"/>
    </source>
</evidence>
<feature type="chain" id="PRO_5040837801" evidence="8">
    <location>
        <begin position="24"/>
        <end position="464"/>
    </location>
</feature>
<reference evidence="9" key="2">
    <citation type="submission" date="2023-04" db="EMBL/GenBank/DDBJ databases">
        <title>Paracnuella aquatica gen. nov., sp. nov., a member of the family Chitinophagaceae isolated from a hot spring.</title>
        <authorList>
            <person name="Wang C."/>
        </authorList>
    </citation>
    <scope>NUCLEOTIDE SEQUENCE</scope>
    <source>
        <strain evidence="9">LB-8</strain>
    </source>
</reference>
<evidence type="ECO:0000313" key="10">
    <source>
        <dbReference type="Proteomes" id="UP001155483"/>
    </source>
</evidence>
<dbReference type="EMBL" id="JAOTIF010000002">
    <property type="protein sequence ID" value="MCU7548756.1"/>
    <property type="molecule type" value="Genomic_DNA"/>
</dbReference>
<evidence type="ECO:0000256" key="5">
    <source>
        <dbReference type="ARBA" id="ARBA00022692"/>
    </source>
</evidence>
<organism evidence="9 10">
    <name type="scientific">Paraflavisolibacter caeni</name>
    <dbReference type="NCBI Taxonomy" id="2982496"/>
    <lineage>
        <taxon>Bacteria</taxon>
        <taxon>Pseudomonadati</taxon>
        <taxon>Bacteroidota</taxon>
        <taxon>Chitinophagia</taxon>
        <taxon>Chitinophagales</taxon>
        <taxon>Chitinophagaceae</taxon>
        <taxon>Paraflavisolibacter</taxon>
    </lineage>
</organism>
<dbReference type="GO" id="GO:0015288">
    <property type="term" value="F:porin activity"/>
    <property type="evidence" value="ECO:0007669"/>
    <property type="project" value="TreeGrafter"/>
</dbReference>
<dbReference type="AlphaFoldDB" id="A0A9X2XTJ8"/>
<evidence type="ECO:0000256" key="2">
    <source>
        <dbReference type="ARBA" id="ARBA00007613"/>
    </source>
</evidence>
<feature type="signal peptide" evidence="8">
    <location>
        <begin position="1"/>
        <end position="23"/>
    </location>
</feature>
<evidence type="ECO:0000256" key="1">
    <source>
        <dbReference type="ARBA" id="ARBA00004442"/>
    </source>
</evidence>
<proteinExistence type="inferred from homology"/>
<keyword evidence="6" id="KW-0472">Membrane</keyword>
<comment type="caution">
    <text evidence="9">The sequence shown here is derived from an EMBL/GenBank/DDBJ whole genome shotgun (WGS) entry which is preliminary data.</text>
</comment>
<comment type="similarity">
    <text evidence="2">Belongs to the outer membrane factor (OMF) (TC 1.B.17) family.</text>
</comment>
<evidence type="ECO:0000256" key="7">
    <source>
        <dbReference type="ARBA" id="ARBA00023237"/>
    </source>
</evidence>
<dbReference type="GO" id="GO:0009279">
    <property type="term" value="C:cell outer membrane"/>
    <property type="evidence" value="ECO:0007669"/>
    <property type="project" value="UniProtKB-SubCell"/>
</dbReference>
<keyword evidence="5" id="KW-0812">Transmembrane</keyword>
<evidence type="ECO:0000256" key="4">
    <source>
        <dbReference type="ARBA" id="ARBA00022452"/>
    </source>
</evidence>
<keyword evidence="3" id="KW-0813">Transport</keyword>
<dbReference type="Proteomes" id="UP001155483">
    <property type="component" value="Unassembled WGS sequence"/>
</dbReference>
<keyword evidence="8" id="KW-0732">Signal</keyword>
<dbReference type="InterPro" id="IPR003423">
    <property type="entry name" value="OMP_efflux"/>
</dbReference>
<dbReference type="InterPro" id="IPR051906">
    <property type="entry name" value="TolC-like"/>
</dbReference>
<comment type="subcellular location">
    <subcellularLocation>
        <location evidence="1">Cell outer membrane</location>
    </subcellularLocation>
</comment>
<gene>
    <name evidence="9" type="ORF">OCK74_06485</name>
</gene>
<dbReference type="PANTHER" id="PTHR30026">
    <property type="entry name" value="OUTER MEMBRANE PROTEIN TOLC"/>
    <property type="match status" value="1"/>
</dbReference>
<dbReference type="RefSeq" id="WP_279296199.1">
    <property type="nucleotide sequence ID" value="NZ_JAOTIF010000002.1"/>
</dbReference>